<dbReference type="PANTHER" id="PTHR20923">
    <property type="entry name" value="BAT4 PROTEIN-RELATED"/>
    <property type="match status" value="1"/>
</dbReference>
<dbReference type="PANTHER" id="PTHR20923:SF1">
    <property type="entry name" value="G PATCH DOMAIN AND ANKYRIN REPEAT-CONTAINING PROTEIN 1"/>
    <property type="match status" value="1"/>
</dbReference>
<feature type="domain" description="G-patch" evidence="2">
    <location>
        <begin position="40"/>
        <end position="84"/>
    </location>
</feature>
<feature type="region of interest" description="Disordered" evidence="1">
    <location>
        <begin position="101"/>
        <end position="124"/>
    </location>
</feature>
<feature type="compositionally biased region" description="Low complexity" evidence="1">
    <location>
        <begin position="12"/>
        <end position="27"/>
    </location>
</feature>
<sequence>MYPASSFDAPGISDSSQFHSQSPSHSIPEPKSKPAIPISISNIGHKIMIKQGWNPGSALGEGGLVEPLNPKVRIDRSGLGSSRMSTIVETAVHSNSFHASGVLDSSRASDVPSSVHPPGVPDPS</sequence>
<dbReference type="EMBL" id="ML769394">
    <property type="protein sequence ID" value="KAE9407741.1"/>
    <property type="molecule type" value="Genomic_DNA"/>
</dbReference>
<dbReference type="SMART" id="SM00443">
    <property type="entry name" value="G_patch"/>
    <property type="match status" value="1"/>
</dbReference>
<evidence type="ECO:0000313" key="4">
    <source>
        <dbReference type="Proteomes" id="UP000799118"/>
    </source>
</evidence>
<dbReference type="GO" id="GO:0003676">
    <property type="term" value="F:nucleic acid binding"/>
    <property type="evidence" value="ECO:0007669"/>
    <property type="project" value="InterPro"/>
</dbReference>
<dbReference type="AlphaFoldDB" id="A0A6A4IAU5"/>
<proteinExistence type="predicted"/>
<accession>A0A6A4IAU5</accession>
<dbReference type="PROSITE" id="PS50174">
    <property type="entry name" value="G_PATCH"/>
    <property type="match status" value="1"/>
</dbReference>
<reference evidence="3" key="1">
    <citation type="journal article" date="2019" name="Environ. Microbiol.">
        <title>Fungal ecological strategies reflected in gene transcription - a case study of two litter decomposers.</title>
        <authorList>
            <person name="Barbi F."/>
            <person name="Kohler A."/>
            <person name="Barry K."/>
            <person name="Baskaran P."/>
            <person name="Daum C."/>
            <person name="Fauchery L."/>
            <person name="Ihrmark K."/>
            <person name="Kuo A."/>
            <person name="LaButti K."/>
            <person name="Lipzen A."/>
            <person name="Morin E."/>
            <person name="Grigoriev I.V."/>
            <person name="Henrissat B."/>
            <person name="Lindahl B."/>
            <person name="Martin F."/>
        </authorList>
    </citation>
    <scope>NUCLEOTIDE SEQUENCE</scope>
    <source>
        <strain evidence="3">JB14</strain>
    </source>
</reference>
<dbReference type="Proteomes" id="UP000799118">
    <property type="component" value="Unassembled WGS sequence"/>
</dbReference>
<protein>
    <recommendedName>
        <fullName evidence="2">G-patch domain-containing protein</fullName>
    </recommendedName>
</protein>
<feature type="region of interest" description="Disordered" evidence="1">
    <location>
        <begin position="1"/>
        <end position="37"/>
    </location>
</feature>
<dbReference type="Pfam" id="PF01585">
    <property type="entry name" value="G-patch"/>
    <property type="match status" value="1"/>
</dbReference>
<dbReference type="OrthoDB" id="21470at2759"/>
<evidence type="ECO:0000256" key="1">
    <source>
        <dbReference type="SAM" id="MobiDB-lite"/>
    </source>
</evidence>
<evidence type="ECO:0000259" key="2">
    <source>
        <dbReference type="PROSITE" id="PS50174"/>
    </source>
</evidence>
<evidence type="ECO:0000313" key="3">
    <source>
        <dbReference type="EMBL" id="KAE9407741.1"/>
    </source>
</evidence>
<gene>
    <name evidence="3" type="ORF">BT96DRAFT_986387</name>
</gene>
<keyword evidence="4" id="KW-1185">Reference proteome</keyword>
<dbReference type="InterPro" id="IPR039146">
    <property type="entry name" value="GPANK1"/>
</dbReference>
<dbReference type="InterPro" id="IPR000467">
    <property type="entry name" value="G_patch_dom"/>
</dbReference>
<organism evidence="3 4">
    <name type="scientific">Gymnopus androsaceus JB14</name>
    <dbReference type="NCBI Taxonomy" id="1447944"/>
    <lineage>
        <taxon>Eukaryota</taxon>
        <taxon>Fungi</taxon>
        <taxon>Dikarya</taxon>
        <taxon>Basidiomycota</taxon>
        <taxon>Agaricomycotina</taxon>
        <taxon>Agaricomycetes</taxon>
        <taxon>Agaricomycetidae</taxon>
        <taxon>Agaricales</taxon>
        <taxon>Marasmiineae</taxon>
        <taxon>Omphalotaceae</taxon>
        <taxon>Gymnopus</taxon>
    </lineage>
</organism>
<name>A0A6A4IAU5_9AGAR</name>